<dbReference type="SUPFAM" id="SSF51126">
    <property type="entry name" value="Pectin lyase-like"/>
    <property type="match status" value="1"/>
</dbReference>
<evidence type="ECO:0000313" key="4">
    <source>
        <dbReference type="Proteomes" id="UP000515317"/>
    </source>
</evidence>
<feature type="signal peptide" evidence="1">
    <location>
        <begin position="1"/>
        <end position="18"/>
    </location>
</feature>
<proteinExistence type="predicted"/>
<dbReference type="InterPro" id="IPR012334">
    <property type="entry name" value="Pectin_lyas_fold"/>
</dbReference>
<dbReference type="AlphaFoldDB" id="A0A6S6QU42"/>
<protein>
    <submittedName>
        <fullName evidence="3">Membrane protein</fullName>
    </submittedName>
</protein>
<evidence type="ECO:0000313" key="3">
    <source>
        <dbReference type="EMBL" id="BCJ90591.1"/>
    </source>
</evidence>
<keyword evidence="4" id="KW-1185">Reference proteome</keyword>
<dbReference type="InterPro" id="IPR006626">
    <property type="entry name" value="PbH1"/>
</dbReference>
<evidence type="ECO:0000259" key="2">
    <source>
        <dbReference type="Pfam" id="PF05048"/>
    </source>
</evidence>
<gene>
    <name evidence="3" type="ORF">IZ6_13260</name>
</gene>
<feature type="chain" id="PRO_5028475786" evidence="1">
    <location>
        <begin position="19"/>
        <end position="314"/>
    </location>
</feature>
<dbReference type="KEGG" id="tso:IZ6_13260"/>
<evidence type="ECO:0000256" key="1">
    <source>
        <dbReference type="SAM" id="SignalP"/>
    </source>
</evidence>
<dbReference type="Pfam" id="PF05048">
    <property type="entry name" value="NosD"/>
    <property type="match status" value="1"/>
</dbReference>
<accession>A0A6S6QU42</accession>
<dbReference type="SMART" id="SM00710">
    <property type="entry name" value="PbH1"/>
    <property type="match status" value="6"/>
</dbReference>
<dbReference type="RefSeq" id="WP_222877213.1">
    <property type="nucleotide sequence ID" value="NZ_AP023361.1"/>
</dbReference>
<dbReference type="Gene3D" id="2.160.20.10">
    <property type="entry name" value="Single-stranded right-handed beta-helix, Pectin lyase-like"/>
    <property type="match status" value="1"/>
</dbReference>
<organism evidence="3 4">
    <name type="scientific">Terrihabitans soli</name>
    <dbReference type="NCBI Taxonomy" id="708113"/>
    <lineage>
        <taxon>Bacteria</taxon>
        <taxon>Pseudomonadati</taxon>
        <taxon>Pseudomonadota</taxon>
        <taxon>Alphaproteobacteria</taxon>
        <taxon>Hyphomicrobiales</taxon>
        <taxon>Terrihabitans</taxon>
    </lineage>
</organism>
<name>A0A6S6QU42_9HYPH</name>
<dbReference type="InterPro" id="IPR007742">
    <property type="entry name" value="NosD_dom"/>
</dbReference>
<sequence length="314" mass="31290">MKRIILSLIMIFGFFAIAGSPASAQATRTWVSGVGDDVNPCSRTAPCKTFAGAISKTAAGGIINCIDPGGFGAVTITKSITIDCKEGGGILAAATNGIIVNAAGIVVSLRNLVIEGANTGLNGVRIINAAAVHLDNVTITQFKAGTASCVRVETPAGATTELTMTNSKITDSGIAPTAGGGVVLQPAAGGNVRFAIDQVTILNTTNGIFVNSPASGSVRGTVSNSLIFGNDNAGLVAQTAGAATRIMIDQTVIVGNLFGLFASGGAGVVVGDSTITANTTGMQVTGGTIQSFGTNRLIDNTTNGAFTPPAVSQN</sequence>
<keyword evidence="1" id="KW-0732">Signal</keyword>
<feature type="domain" description="Periplasmic copper-binding protein NosD beta helix" evidence="2">
    <location>
        <begin position="132"/>
        <end position="306"/>
    </location>
</feature>
<dbReference type="InterPro" id="IPR011050">
    <property type="entry name" value="Pectin_lyase_fold/virulence"/>
</dbReference>
<dbReference type="EMBL" id="AP023361">
    <property type="protein sequence ID" value="BCJ90591.1"/>
    <property type="molecule type" value="Genomic_DNA"/>
</dbReference>
<dbReference type="Proteomes" id="UP000515317">
    <property type="component" value="Chromosome"/>
</dbReference>
<reference evidence="3 4" key="1">
    <citation type="submission" date="2020-08" db="EMBL/GenBank/DDBJ databases">
        <title>Genome sequence of Rhizobiales bacterium strain IZ6.</title>
        <authorList>
            <person name="Nakai R."/>
            <person name="Naganuma T."/>
        </authorList>
    </citation>
    <scope>NUCLEOTIDE SEQUENCE [LARGE SCALE GENOMIC DNA]</scope>
    <source>
        <strain evidence="3 4">IZ6</strain>
    </source>
</reference>